<dbReference type="RefSeq" id="XP_025495786.1">
    <property type="nucleotide sequence ID" value="XM_025634278.1"/>
</dbReference>
<feature type="chain" id="PRO_5016374378" evidence="1">
    <location>
        <begin position="22"/>
        <end position="97"/>
    </location>
</feature>
<dbReference type="VEuPathDB" id="FungiDB:BO82DRAFT_350908"/>
<proteinExistence type="predicted"/>
<dbReference type="STRING" id="1448315.A0A319CIR2"/>
<dbReference type="EMBL" id="KZ821679">
    <property type="protein sequence ID" value="PYH85586.1"/>
    <property type="molecule type" value="Genomic_DNA"/>
</dbReference>
<sequence length="97" mass="10444">MKLQATLPLAVLFFAASVTSSGTNDVWGLVATLSQAPSGDGYLHLGDDGVLRSLSESGDVLAYRQLDPEQINQYINRFPSPAKEHLLGVLKVLMVET</sequence>
<keyword evidence="3" id="KW-1185">Reference proteome</keyword>
<dbReference type="Proteomes" id="UP000248340">
    <property type="component" value="Unassembled WGS sequence"/>
</dbReference>
<reference evidence="2 3" key="1">
    <citation type="submission" date="2016-12" db="EMBL/GenBank/DDBJ databases">
        <title>The genomes of Aspergillus section Nigri reveals drivers in fungal speciation.</title>
        <authorList>
            <consortium name="DOE Joint Genome Institute"/>
            <person name="Vesth T.C."/>
            <person name="Nybo J."/>
            <person name="Theobald S."/>
            <person name="Brandl J."/>
            <person name="Frisvad J.C."/>
            <person name="Nielsen K.F."/>
            <person name="Lyhne E.K."/>
            <person name="Kogle M.E."/>
            <person name="Kuo A."/>
            <person name="Riley R."/>
            <person name="Clum A."/>
            <person name="Nolan M."/>
            <person name="Lipzen A."/>
            <person name="Salamov A."/>
            <person name="Henrissat B."/>
            <person name="Wiebenga A."/>
            <person name="De Vries R.P."/>
            <person name="Grigoriev I.V."/>
            <person name="Mortensen U.H."/>
            <person name="Andersen M.R."/>
            <person name="Baker S.E."/>
        </authorList>
    </citation>
    <scope>NUCLEOTIDE SEQUENCE [LARGE SCALE GENOMIC DNA]</scope>
    <source>
        <strain evidence="2 3">CBS 121591</strain>
    </source>
</reference>
<organism evidence="2 3">
    <name type="scientific">Aspergillus uvarum CBS 121591</name>
    <dbReference type="NCBI Taxonomy" id="1448315"/>
    <lineage>
        <taxon>Eukaryota</taxon>
        <taxon>Fungi</taxon>
        <taxon>Dikarya</taxon>
        <taxon>Ascomycota</taxon>
        <taxon>Pezizomycotina</taxon>
        <taxon>Eurotiomycetes</taxon>
        <taxon>Eurotiomycetidae</taxon>
        <taxon>Eurotiales</taxon>
        <taxon>Aspergillaceae</taxon>
        <taxon>Aspergillus</taxon>
        <taxon>Aspergillus subgen. Circumdati</taxon>
    </lineage>
</organism>
<dbReference type="AlphaFoldDB" id="A0A319CIR2"/>
<dbReference type="OrthoDB" id="3660917at2759"/>
<protein>
    <submittedName>
        <fullName evidence="2">Uncharacterized protein</fullName>
    </submittedName>
</protein>
<evidence type="ECO:0000313" key="2">
    <source>
        <dbReference type="EMBL" id="PYH85586.1"/>
    </source>
</evidence>
<gene>
    <name evidence="2" type="ORF">BO82DRAFT_350908</name>
</gene>
<dbReference type="GeneID" id="37137019"/>
<name>A0A319CIR2_9EURO</name>
<keyword evidence="1" id="KW-0732">Signal</keyword>
<evidence type="ECO:0000313" key="3">
    <source>
        <dbReference type="Proteomes" id="UP000248340"/>
    </source>
</evidence>
<evidence type="ECO:0000256" key="1">
    <source>
        <dbReference type="SAM" id="SignalP"/>
    </source>
</evidence>
<feature type="signal peptide" evidence="1">
    <location>
        <begin position="1"/>
        <end position="21"/>
    </location>
</feature>
<accession>A0A319CIR2</accession>